<evidence type="ECO:0000256" key="4">
    <source>
        <dbReference type="ARBA" id="ARBA00023163"/>
    </source>
</evidence>
<dbReference type="OMA" id="ASEYYGF"/>
<keyword evidence="2" id="KW-0156">Chromatin regulator</keyword>
<dbReference type="GO" id="GO:0035267">
    <property type="term" value="C:NuA4 histone acetyltransferase complex"/>
    <property type="evidence" value="ECO:0007669"/>
    <property type="project" value="TreeGrafter"/>
</dbReference>
<gene>
    <name evidence="8" type="ORF">CAEBREN_21685</name>
</gene>
<dbReference type="GO" id="GO:0006355">
    <property type="term" value="P:regulation of DNA-templated transcription"/>
    <property type="evidence" value="ECO:0007669"/>
    <property type="project" value="InterPro"/>
</dbReference>
<evidence type="ECO:0000256" key="3">
    <source>
        <dbReference type="ARBA" id="ARBA00023015"/>
    </source>
</evidence>
<dbReference type="InterPro" id="IPR008676">
    <property type="entry name" value="MRG"/>
</dbReference>
<dbReference type="OrthoDB" id="124855at2759"/>
<dbReference type="InterPro" id="IPR026541">
    <property type="entry name" value="MRG_dom"/>
</dbReference>
<evidence type="ECO:0000259" key="7">
    <source>
        <dbReference type="Pfam" id="PF11717"/>
    </source>
</evidence>
<evidence type="ECO:0000256" key="5">
    <source>
        <dbReference type="ARBA" id="ARBA00023242"/>
    </source>
</evidence>
<evidence type="ECO:0000313" key="8">
    <source>
        <dbReference type="EMBL" id="EGT57992.1"/>
    </source>
</evidence>
<dbReference type="Pfam" id="PF11717">
    <property type="entry name" value="Tudor-knot"/>
    <property type="match status" value="1"/>
</dbReference>
<comment type="subcellular location">
    <subcellularLocation>
        <location evidence="1">Nucleus</location>
    </subcellularLocation>
</comment>
<dbReference type="GO" id="GO:0006325">
    <property type="term" value="P:chromatin organization"/>
    <property type="evidence" value="ECO:0007669"/>
    <property type="project" value="UniProtKB-KW"/>
</dbReference>
<dbReference type="PANTHER" id="PTHR10880:SF48">
    <property type="entry name" value="MORTALITY FACTOR 4 LIKE 2"/>
    <property type="match status" value="1"/>
</dbReference>
<name>G0MH46_CAEBE</name>
<sequence length="316" mass="36022">MSTTIQQSQFEFEIGESIVCIHHDQCPYDAKVIGISDVDGTLNYNVHYLGWNSRYDEKIPVGQEKGKMHKGALAQYIEQHRSTINSAYLVDYDERIKKIALKAKDQKNSQKFSKKARSINSTEMYKKSLDSAGKGVPEWIIKLPSNLLEILIEDQQLMKEGFLYRIPAKCSIDTILAKYQEAMIGEGESSGEEVDRARHASQICAMGIVDYFNTALGYQLLYPTEREQYNQLITGVETEDEGAATMKDEFRASEKYGLVHLLRLFIKLPGLIKYDHHIGDVPKHIAPRVDEFVKFLSDNCSDFHNGKMDYEQMASN</sequence>
<keyword evidence="3" id="KW-0805">Transcription regulation</keyword>
<dbReference type="SUPFAM" id="SSF54160">
    <property type="entry name" value="Chromo domain-like"/>
    <property type="match status" value="1"/>
</dbReference>
<proteinExistence type="predicted"/>
<keyword evidence="4" id="KW-0804">Transcription</keyword>
<feature type="domain" description="Tudor-knot" evidence="7">
    <location>
        <begin position="12"/>
        <end position="61"/>
    </location>
</feature>
<dbReference type="HOGENOM" id="CLU_039566_0_0_1"/>
<dbReference type="GO" id="GO:0005634">
    <property type="term" value="C:nucleus"/>
    <property type="evidence" value="ECO:0007669"/>
    <property type="project" value="UniProtKB-SubCell"/>
</dbReference>
<dbReference type="eggNOG" id="KOG3001">
    <property type="taxonomic scope" value="Eukaryota"/>
</dbReference>
<dbReference type="AlphaFoldDB" id="G0MH46"/>
<evidence type="ECO:0000313" key="9">
    <source>
        <dbReference type="Proteomes" id="UP000008068"/>
    </source>
</evidence>
<dbReference type="Pfam" id="PF05712">
    <property type="entry name" value="MRG"/>
    <property type="match status" value="1"/>
</dbReference>
<keyword evidence="5" id="KW-0539">Nucleus</keyword>
<dbReference type="PANTHER" id="PTHR10880">
    <property type="entry name" value="MORTALITY FACTOR 4-LIKE PROTEIN"/>
    <property type="match status" value="1"/>
</dbReference>
<dbReference type="InterPro" id="IPR038217">
    <property type="entry name" value="MRG_C_sf"/>
</dbReference>
<dbReference type="STRING" id="135651.G0MH46"/>
<evidence type="ECO:0000259" key="6">
    <source>
        <dbReference type="Pfam" id="PF05712"/>
    </source>
</evidence>
<evidence type="ECO:0000256" key="2">
    <source>
        <dbReference type="ARBA" id="ARBA00022853"/>
    </source>
</evidence>
<dbReference type="PROSITE" id="PS51640">
    <property type="entry name" value="MRG"/>
    <property type="match status" value="1"/>
</dbReference>
<dbReference type="Gene3D" id="1.10.274.30">
    <property type="entry name" value="MRG domain"/>
    <property type="match status" value="1"/>
</dbReference>
<organism evidence="9">
    <name type="scientific">Caenorhabditis brenneri</name>
    <name type="common">Nematode worm</name>
    <dbReference type="NCBI Taxonomy" id="135651"/>
    <lineage>
        <taxon>Eukaryota</taxon>
        <taxon>Metazoa</taxon>
        <taxon>Ecdysozoa</taxon>
        <taxon>Nematoda</taxon>
        <taxon>Chromadorea</taxon>
        <taxon>Rhabditida</taxon>
        <taxon>Rhabditina</taxon>
        <taxon>Rhabditomorpha</taxon>
        <taxon>Rhabditoidea</taxon>
        <taxon>Rhabditidae</taxon>
        <taxon>Peloderinae</taxon>
        <taxon>Caenorhabditis</taxon>
    </lineage>
</organism>
<protein>
    <submittedName>
        <fullName evidence="8">Uncharacterized protein</fullName>
    </submittedName>
</protein>
<reference evidence="9" key="1">
    <citation type="submission" date="2011-07" db="EMBL/GenBank/DDBJ databases">
        <authorList>
            <consortium name="Caenorhabditis brenneri Sequencing and Analysis Consortium"/>
            <person name="Wilson R.K."/>
        </authorList>
    </citation>
    <scope>NUCLEOTIDE SEQUENCE [LARGE SCALE GENOMIC DNA]</scope>
    <source>
        <strain evidence="9">PB2801</strain>
    </source>
</reference>
<dbReference type="Gene3D" id="2.30.30.140">
    <property type="match status" value="1"/>
</dbReference>
<dbReference type="Proteomes" id="UP000008068">
    <property type="component" value="Unassembled WGS sequence"/>
</dbReference>
<dbReference type="InterPro" id="IPR025995">
    <property type="entry name" value="Tudor-knot"/>
</dbReference>
<keyword evidence="9" id="KW-1185">Reference proteome</keyword>
<feature type="domain" description="MRG" evidence="6">
    <location>
        <begin position="134"/>
        <end position="311"/>
    </location>
</feature>
<evidence type="ECO:0000256" key="1">
    <source>
        <dbReference type="ARBA" id="ARBA00004123"/>
    </source>
</evidence>
<accession>G0MH46</accession>
<dbReference type="EMBL" id="GL379794">
    <property type="protein sequence ID" value="EGT57992.1"/>
    <property type="molecule type" value="Genomic_DNA"/>
</dbReference>
<dbReference type="InParanoid" id="G0MH46"/>
<dbReference type="InterPro" id="IPR016197">
    <property type="entry name" value="Chromo-like_dom_sf"/>
</dbReference>